<proteinExistence type="predicted"/>
<dbReference type="Proteomes" id="UP000426027">
    <property type="component" value="Chromosome"/>
</dbReference>
<keyword evidence="1" id="KW-0732">Signal</keyword>
<dbReference type="SUPFAM" id="SSF51126">
    <property type="entry name" value="Pectin lyase-like"/>
    <property type="match status" value="1"/>
</dbReference>
<dbReference type="AlphaFoldDB" id="A0A6I6GHT8"/>
<keyword evidence="3" id="KW-1185">Reference proteome</keyword>
<dbReference type="InterPro" id="IPR011050">
    <property type="entry name" value="Pectin_lyase_fold/virulence"/>
</dbReference>
<evidence type="ECO:0000313" key="3">
    <source>
        <dbReference type="Proteomes" id="UP000426027"/>
    </source>
</evidence>
<evidence type="ECO:0008006" key="4">
    <source>
        <dbReference type="Google" id="ProtNLM"/>
    </source>
</evidence>
<feature type="signal peptide" evidence="1">
    <location>
        <begin position="1"/>
        <end position="19"/>
    </location>
</feature>
<dbReference type="Gene3D" id="2.160.20.10">
    <property type="entry name" value="Single-stranded right-handed beta-helix, Pectin lyase-like"/>
    <property type="match status" value="1"/>
</dbReference>
<evidence type="ECO:0000313" key="2">
    <source>
        <dbReference type="EMBL" id="QGW27975.1"/>
    </source>
</evidence>
<sequence>MKAILLSLTFFGMAATALATVHTVSNDPATVAQFSNLQTAIDAAASGDTLFVHGSPTIYTGVTWADKKLVIIGPGFAPDKELTATAKIAGITIRNTAADGSSSGTELNGLVLTGQLNVSDGFSGSQPVNNLLIQRCEFKSTLRIGTAGGGYGNYLFEGNYFNGSGVDNGNQSGSTFSNFIWRNNVFRNALNGRCFGFFENTANMLVDHNLFYTSNSSLTVFVTCSSFLVTNNVFLKSNAAGASNSVFNNNLTFNTPNNTPWAVNNNVDGGGNVSNLDPQMADQTNINNGVDNPLLDFTIAAGPANASGSDGKDMGLLFDATSTANWANSRNSRLPRVTKMNILNPTVAPNGTLNVQVEAKVSN</sequence>
<protein>
    <recommendedName>
        <fullName evidence="4">Right handed beta helix domain-containing protein</fullName>
    </recommendedName>
</protein>
<organism evidence="2 3">
    <name type="scientific">Phnomibacter ginsenosidimutans</name>
    <dbReference type="NCBI Taxonomy" id="2676868"/>
    <lineage>
        <taxon>Bacteria</taxon>
        <taxon>Pseudomonadati</taxon>
        <taxon>Bacteroidota</taxon>
        <taxon>Chitinophagia</taxon>
        <taxon>Chitinophagales</taxon>
        <taxon>Chitinophagaceae</taxon>
        <taxon>Phnomibacter</taxon>
    </lineage>
</organism>
<evidence type="ECO:0000256" key="1">
    <source>
        <dbReference type="SAM" id="SignalP"/>
    </source>
</evidence>
<reference evidence="2 3" key="1">
    <citation type="submission" date="2019-11" db="EMBL/GenBank/DDBJ databases">
        <authorList>
            <person name="Im W.T."/>
        </authorList>
    </citation>
    <scope>NUCLEOTIDE SEQUENCE [LARGE SCALE GENOMIC DNA]</scope>
    <source>
        <strain evidence="2 3">SB-02</strain>
    </source>
</reference>
<name>A0A6I6GHT8_9BACT</name>
<gene>
    <name evidence="2" type="ORF">GLV81_07585</name>
</gene>
<accession>A0A6I6GHT8</accession>
<dbReference type="EMBL" id="CP046566">
    <property type="protein sequence ID" value="QGW27975.1"/>
    <property type="molecule type" value="Genomic_DNA"/>
</dbReference>
<dbReference type="RefSeq" id="WP_157478249.1">
    <property type="nucleotide sequence ID" value="NZ_CP046566.1"/>
</dbReference>
<feature type="chain" id="PRO_5026167476" description="Right handed beta helix domain-containing protein" evidence="1">
    <location>
        <begin position="20"/>
        <end position="363"/>
    </location>
</feature>
<dbReference type="KEGG" id="fls:GLV81_07585"/>
<dbReference type="InterPro" id="IPR012334">
    <property type="entry name" value="Pectin_lyas_fold"/>
</dbReference>